<feature type="non-terminal residue" evidence="1">
    <location>
        <position position="1"/>
    </location>
</feature>
<comment type="caution">
    <text evidence="1">The sequence shown here is derived from an EMBL/GenBank/DDBJ whole genome shotgun (WGS) entry which is preliminary data.</text>
</comment>
<reference evidence="1" key="1">
    <citation type="submission" date="2013-12" db="EMBL/GenBank/DDBJ databases">
        <title>A Varibaculum cambriense genome reconstructed from a premature infant gut community with otherwise low bacterial novelty that shifts toward anaerobic metabolism during the third week of life.</title>
        <authorList>
            <person name="Brown C.T."/>
            <person name="Sharon I."/>
            <person name="Thomas B.C."/>
            <person name="Castelle C.J."/>
            <person name="Morowitz M.J."/>
            <person name="Banfield J.F."/>
        </authorList>
    </citation>
    <scope>NUCLEOTIDE SEQUENCE</scope>
</reference>
<sequence>RVLAATDPRSYLGLAREVAEF</sequence>
<evidence type="ECO:0000313" key="1">
    <source>
        <dbReference type="EMBL" id="ETJ30744.1"/>
    </source>
</evidence>
<gene>
    <name evidence="1" type="ORF">Q604_UNBC14745G0001</name>
</gene>
<proteinExistence type="predicted"/>
<name>W1XPH8_9ZZZZ</name>
<protein>
    <submittedName>
        <fullName evidence="1">Uncharacterized protein</fullName>
    </submittedName>
</protein>
<dbReference type="EMBL" id="AZMM01014745">
    <property type="protein sequence ID" value="ETJ30744.1"/>
    <property type="molecule type" value="Genomic_DNA"/>
</dbReference>
<dbReference type="AlphaFoldDB" id="W1XPH8"/>
<accession>W1XPH8</accession>
<organism evidence="1">
    <name type="scientific">human gut metagenome</name>
    <dbReference type="NCBI Taxonomy" id="408170"/>
    <lineage>
        <taxon>unclassified sequences</taxon>
        <taxon>metagenomes</taxon>
        <taxon>organismal metagenomes</taxon>
    </lineage>
</organism>